<keyword evidence="2" id="KW-0449">Lipoprotein</keyword>
<feature type="domain" description="Putative host cell surface-exposed lipoprotein Ltp-like HTH region" evidence="1">
    <location>
        <begin position="49"/>
        <end position="90"/>
    </location>
</feature>
<dbReference type="InterPro" id="IPR011434">
    <property type="entry name" value="Ltp-like_HTH"/>
</dbReference>
<evidence type="ECO:0000313" key="2">
    <source>
        <dbReference type="EMBL" id="SFN89723.1"/>
    </source>
</evidence>
<sequence>MSANRRLRVAWTARASVQLTGIHNQLGSQYGSGYPLDVATWAVDYLAPDWNAEAAEQAKSYLEYSSFSRDGLYEQLTSQYGSQFTPEQANAGLAAVGY</sequence>
<reference evidence="3" key="1">
    <citation type="submission" date="2016-10" db="EMBL/GenBank/DDBJ databases">
        <authorList>
            <person name="Varghese N."/>
            <person name="Submissions S."/>
        </authorList>
    </citation>
    <scope>NUCLEOTIDE SEQUENCE [LARGE SCALE GENOMIC DNA]</scope>
    <source>
        <strain evidence="3">CGMCC 1.11101</strain>
    </source>
</reference>
<proteinExistence type="predicted"/>
<dbReference type="STRING" id="995034.SAMN05216219_2521"/>
<protein>
    <submittedName>
        <fullName evidence="2">Host cell surface-exposed lipoprotein</fullName>
    </submittedName>
</protein>
<dbReference type="EMBL" id="FOVM01000007">
    <property type="protein sequence ID" value="SFN89723.1"/>
    <property type="molecule type" value="Genomic_DNA"/>
</dbReference>
<evidence type="ECO:0000313" key="3">
    <source>
        <dbReference type="Proteomes" id="UP000198867"/>
    </source>
</evidence>
<dbReference type="Pfam" id="PF07553">
    <property type="entry name" value="Lipoprotein_Ltp"/>
    <property type="match status" value="1"/>
</dbReference>
<organism evidence="2 3">
    <name type="scientific">Mycetocola miduiensis</name>
    <dbReference type="NCBI Taxonomy" id="995034"/>
    <lineage>
        <taxon>Bacteria</taxon>
        <taxon>Bacillati</taxon>
        <taxon>Actinomycetota</taxon>
        <taxon>Actinomycetes</taxon>
        <taxon>Micrococcales</taxon>
        <taxon>Microbacteriaceae</taxon>
        <taxon>Mycetocola</taxon>
    </lineage>
</organism>
<keyword evidence="3" id="KW-1185">Reference proteome</keyword>
<dbReference type="Proteomes" id="UP000198867">
    <property type="component" value="Unassembled WGS sequence"/>
</dbReference>
<dbReference type="Gene3D" id="1.10.10.10">
    <property type="entry name" value="Winged helix-like DNA-binding domain superfamily/Winged helix DNA-binding domain"/>
    <property type="match status" value="1"/>
</dbReference>
<accession>A0A1I5CS01</accession>
<dbReference type="AlphaFoldDB" id="A0A1I5CS01"/>
<evidence type="ECO:0000259" key="1">
    <source>
        <dbReference type="Pfam" id="PF07553"/>
    </source>
</evidence>
<gene>
    <name evidence="2" type="ORF">SAMN05216219_2521</name>
</gene>
<dbReference type="InterPro" id="IPR036388">
    <property type="entry name" value="WH-like_DNA-bd_sf"/>
</dbReference>
<name>A0A1I5CS01_9MICO</name>